<dbReference type="KEGG" id="panr:A7J50_2001"/>
<dbReference type="Gene3D" id="2.60.40.380">
    <property type="entry name" value="Purple acid phosphatase-like, N-terminal"/>
    <property type="match status" value="1"/>
</dbReference>
<evidence type="ECO:0000259" key="2">
    <source>
        <dbReference type="Pfam" id="PF16655"/>
    </source>
</evidence>
<dbReference type="EMBL" id="CP015600">
    <property type="protein sequence ID" value="ANF85421.1"/>
    <property type="molecule type" value="Genomic_DNA"/>
</dbReference>
<sequence>MTGAVDHDRRRVLSGLAIATAFSILSPFARSAGVDYPFTLGVASGDPLPDGFVIWTRLAPWFNAADGRGGLSRAVPVRWRVASDAAMQRIVKQGEVMATEHFAHSVHVEVAGLEAGRPYWYQFEGLGAQSAVGQARTTPPLQAMASARLGFVSCSHWERGYFSAYRHLAAEQPDLVFFLGDYIYDSSLAADSGKIIRPHGSGNAVSLSDYRNRYALYKTDPDLQALHAAAPSVATWDDHEVQNDYANRWSQDPKIPVTQFLQQRAAAYQAFYEHMPLRASSLPKGPDMRVYRRLDYGRLARFHVLDGRQYRSEQPCIQANGSHQGHIAANTCADLRDPRRTMLGWQQETWLDQGFAQSKAQWNVIAQDLLVAPLIQRDLTSHQMGHWTDGWDGYMANRSRMLASIERHQVKNPVFWGGDIHSFWTTDLHADANNPDSQIVATEFVGSSVTSDGPPFEAFSQILPLNPHVKFFDSRQRGYVSVELEASSMLTHFRVITDPRDPQATVSTLKSFVVEPGRPGAIAL</sequence>
<evidence type="ECO:0000313" key="3">
    <source>
        <dbReference type="EMBL" id="ANF85421.1"/>
    </source>
</evidence>
<proteinExistence type="predicted"/>
<dbReference type="SUPFAM" id="SSF56300">
    <property type="entry name" value="Metallo-dependent phosphatases"/>
    <property type="match status" value="1"/>
</dbReference>
<dbReference type="InterPro" id="IPR052900">
    <property type="entry name" value="Phospholipid_Metab_Enz"/>
</dbReference>
<dbReference type="Proteomes" id="UP000077829">
    <property type="component" value="Chromosome"/>
</dbReference>
<dbReference type="InterPro" id="IPR018946">
    <property type="entry name" value="PhoD-like_MPP"/>
</dbReference>
<dbReference type="Pfam" id="PF16655">
    <property type="entry name" value="PhoD_N"/>
    <property type="match status" value="1"/>
</dbReference>
<dbReference type="AlphaFoldDB" id="A0A172YZ12"/>
<reference evidence="3 4" key="1">
    <citation type="submission" date="2016-05" db="EMBL/GenBank/DDBJ databases">
        <title>Complete genome sequence of Pseudomonas antarctica PAMC 27494.</title>
        <authorList>
            <person name="Lee J."/>
        </authorList>
    </citation>
    <scope>NUCLEOTIDE SEQUENCE [LARGE SCALE GENOMIC DNA]</scope>
    <source>
        <strain evidence="3 4">PAMC 27494</strain>
    </source>
</reference>
<gene>
    <name evidence="3" type="ORF">A7J50_2001</name>
</gene>
<name>A0A172YZ12_9PSED</name>
<evidence type="ECO:0000259" key="1">
    <source>
        <dbReference type="Pfam" id="PF09423"/>
    </source>
</evidence>
<dbReference type="PANTHER" id="PTHR43606">
    <property type="entry name" value="PHOSPHATASE, PUTATIVE (AFU_ORTHOLOGUE AFUA_6G08710)-RELATED"/>
    <property type="match status" value="1"/>
</dbReference>
<feature type="domain" description="PhoD-like phosphatase metallophosphatase" evidence="1">
    <location>
        <begin position="149"/>
        <end position="491"/>
    </location>
</feature>
<evidence type="ECO:0000313" key="4">
    <source>
        <dbReference type="Proteomes" id="UP000077829"/>
    </source>
</evidence>
<dbReference type="Pfam" id="PF09423">
    <property type="entry name" value="PhoD"/>
    <property type="match status" value="1"/>
</dbReference>
<dbReference type="InterPro" id="IPR032093">
    <property type="entry name" value="PhoD_N"/>
</dbReference>
<dbReference type="InterPro" id="IPR029052">
    <property type="entry name" value="Metallo-depent_PP-like"/>
</dbReference>
<accession>A0A172YZ12</accession>
<dbReference type="PATRIC" id="fig|219572.3.peg.2050"/>
<dbReference type="PANTHER" id="PTHR43606:SF2">
    <property type="entry name" value="ALKALINE PHOSPHATASE FAMILY PROTEIN (AFU_ORTHOLOGUE AFUA_5G03860)"/>
    <property type="match status" value="1"/>
</dbReference>
<dbReference type="FunFam" id="3.60.21.70:FF:000001">
    <property type="entry name" value="Alkaline phosphatase D"/>
    <property type="match status" value="1"/>
</dbReference>
<dbReference type="Gene3D" id="3.60.21.70">
    <property type="entry name" value="PhoD-like phosphatase"/>
    <property type="match status" value="1"/>
</dbReference>
<protein>
    <submittedName>
        <fullName evidence="3">Alkaline phosphatase</fullName>
    </submittedName>
</protein>
<feature type="domain" description="Phospholipase D N-terminal" evidence="2">
    <location>
        <begin position="40"/>
        <end position="137"/>
    </location>
</feature>
<dbReference type="InterPro" id="IPR038607">
    <property type="entry name" value="PhoD-like_sf"/>
</dbReference>
<dbReference type="STRING" id="219572.A7J50_2001"/>
<organism evidence="3 4">
    <name type="scientific">Pseudomonas antarctica</name>
    <dbReference type="NCBI Taxonomy" id="219572"/>
    <lineage>
        <taxon>Bacteria</taxon>
        <taxon>Pseudomonadati</taxon>
        <taxon>Pseudomonadota</taxon>
        <taxon>Gammaproteobacteria</taxon>
        <taxon>Pseudomonadales</taxon>
        <taxon>Pseudomonadaceae</taxon>
        <taxon>Pseudomonas</taxon>
    </lineage>
</organism>
<dbReference type="CDD" id="cd07389">
    <property type="entry name" value="MPP_PhoD"/>
    <property type="match status" value="1"/>
</dbReference>
<dbReference type="RefSeq" id="WP_064451648.1">
    <property type="nucleotide sequence ID" value="NZ_CP015600.1"/>
</dbReference>